<dbReference type="EMBL" id="CABT02000050">
    <property type="protein sequence ID" value="CCC05170.1"/>
    <property type="molecule type" value="Genomic_DNA"/>
</dbReference>
<feature type="region of interest" description="Disordered" evidence="1">
    <location>
        <begin position="154"/>
        <end position="175"/>
    </location>
</feature>
<dbReference type="InParanoid" id="F7W990"/>
<comment type="caution">
    <text evidence="2">The sequence shown here is derived from an EMBL/GenBank/DDBJ whole genome shotgun (WGS) entry which is preliminary data.</text>
</comment>
<gene>
    <name evidence="2" type="ORF">SMAC_08037</name>
</gene>
<evidence type="ECO:0000313" key="2">
    <source>
        <dbReference type="EMBL" id="CCC05170.1"/>
    </source>
</evidence>
<evidence type="ECO:0000313" key="3">
    <source>
        <dbReference type="Proteomes" id="UP000001881"/>
    </source>
</evidence>
<name>F7W990_SORMK</name>
<dbReference type="KEGG" id="smp:10804923"/>
<proteinExistence type="predicted"/>
<dbReference type="Proteomes" id="UP000001881">
    <property type="component" value="Unassembled WGS sequence"/>
</dbReference>
<reference evidence="2 3" key="1">
    <citation type="journal article" date="2010" name="PLoS Genet.">
        <title>De novo assembly of a 40 Mb eukaryotic genome from short sequence reads: Sordaria macrospora, a model organism for fungal morphogenesis.</title>
        <authorList>
            <person name="Nowrousian M."/>
            <person name="Stajich J."/>
            <person name="Chu M."/>
            <person name="Engh I."/>
            <person name="Espagne E."/>
            <person name="Halliday K."/>
            <person name="Kamerewerd J."/>
            <person name="Kempken F."/>
            <person name="Knab B."/>
            <person name="Kuo H.C."/>
            <person name="Osiewacz H.D."/>
            <person name="Poeggeler S."/>
            <person name="Read N."/>
            <person name="Seiler S."/>
            <person name="Smith K."/>
            <person name="Zickler D."/>
            <person name="Kueck U."/>
            <person name="Freitag M."/>
        </authorList>
    </citation>
    <scope>NUCLEOTIDE SEQUENCE [LARGE SCALE GENOMIC DNA]</scope>
    <source>
        <strain evidence="3">ATCC MYA-333 / DSM 997 / K(L3346) / K-hell</strain>
        <tissue evidence="2">Mycelium</tissue>
    </source>
</reference>
<keyword evidence="3" id="KW-1185">Reference proteome</keyword>
<protein>
    <submittedName>
        <fullName evidence="2">WGS project CABT00000000 data, contig 2.50</fullName>
    </submittedName>
</protein>
<dbReference type="HOGENOM" id="CLU_1533510_0_0_1"/>
<dbReference type="VEuPathDB" id="FungiDB:SMAC_08037"/>
<feature type="compositionally biased region" description="Low complexity" evidence="1">
    <location>
        <begin position="165"/>
        <end position="175"/>
    </location>
</feature>
<evidence type="ECO:0000256" key="1">
    <source>
        <dbReference type="SAM" id="MobiDB-lite"/>
    </source>
</evidence>
<sequence length="175" mass="18783">MTTPPPKRSPSPGFSANLDDNHEDKRLKIDENVEEAHIPPPVGPFSSLQPQDSAPSEPEEHIPPLPASPPAPDEELPVRDGCSTSPSGDIRIPLWQNETRAFNGEIIVSPTSKNRNKKAAARKVARQAQSAPLVVDGKPQFNLFVDGSHQRAVSLSHTKPPDPALKPALPVVATA</sequence>
<organism evidence="2 3">
    <name type="scientific">Sordaria macrospora (strain ATCC MYA-333 / DSM 997 / K(L3346) / K-hell)</name>
    <dbReference type="NCBI Taxonomy" id="771870"/>
    <lineage>
        <taxon>Eukaryota</taxon>
        <taxon>Fungi</taxon>
        <taxon>Dikarya</taxon>
        <taxon>Ascomycota</taxon>
        <taxon>Pezizomycotina</taxon>
        <taxon>Sordariomycetes</taxon>
        <taxon>Sordariomycetidae</taxon>
        <taxon>Sordariales</taxon>
        <taxon>Sordariaceae</taxon>
        <taxon>Sordaria</taxon>
    </lineage>
</organism>
<dbReference type="GeneID" id="10804923"/>
<feature type="region of interest" description="Disordered" evidence="1">
    <location>
        <begin position="1"/>
        <end position="91"/>
    </location>
</feature>
<dbReference type="AlphaFoldDB" id="F7W990"/>
<accession>F7W990</accession>
<feature type="compositionally biased region" description="Basic and acidic residues" evidence="1">
    <location>
        <begin position="19"/>
        <end position="37"/>
    </location>
</feature>